<reference evidence="12 13" key="1">
    <citation type="submission" date="2024-04" db="EMBL/GenBank/DDBJ databases">
        <title>Dissimilatory iodate-reducing microorganisms contribute to the enrichment of iodine in groundwater.</title>
        <authorList>
            <person name="Jiang Z."/>
        </authorList>
    </citation>
    <scope>NUCLEOTIDE SEQUENCE [LARGE SCALE GENOMIC DNA]</scope>
    <source>
        <strain evidence="12 13">NCP973</strain>
    </source>
</reference>
<dbReference type="PANTHER" id="PTHR23135:SF4">
    <property type="entry name" value="UDP-N-ACETYLMURAMOYL-L-ALANYL-D-GLUTAMATE--2,6-DIAMINOPIMELATE LIGASE MURE HOMOLOG, CHLOROPLASTIC"/>
    <property type="match status" value="1"/>
</dbReference>
<evidence type="ECO:0000256" key="3">
    <source>
        <dbReference type="ARBA" id="ARBA00022960"/>
    </source>
</evidence>
<comment type="cofactor">
    <cofactor evidence="7">
        <name>Mg(2+)</name>
        <dbReference type="ChEBI" id="CHEBI:18420"/>
    </cofactor>
</comment>
<dbReference type="InterPro" id="IPR035911">
    <property type="entry name" value="MurE/MurF_N"/>
</dbReference>
<proteinExistence type="inferred from homology"/>
<evidence type="ECO:0000256" key="6">
    <source>
        <dbReference type="ARBA" id="ARBA00023316"/>
    </source>
</evidence>
<comment type="catalytic activity">
    <reaction evidence="7">
        <text>UDP-N-acetyl-alpha-D-muramoyl-L-alanyl-D-glutamate + meso-2,6-diaminopimelate + ATP = UDP-N-acetyl-alpha-D-muramoyl-L-alanyl-gamma-D-glutamyl-meso-2,6-diaminopimelate + ADP + phosphate + H(+)</text>
        <dbReference type="Rhea" id="RHEA:23676"/>
        <dbReference type="ChEBI" id="CHEBI:15378"/>
        <dbReference type="ChEBI" id="CHEBI:30616"/>
        <dbReference type="ChEBI" id="CHEBI:43474"/>
        <dbReference type="ChEBI" id="CHEBI:57791"/>
        <dbReference type="ChEBI" id="CHEBI:83900"/>
        <dbReference type="ChEBI" id="CHEBI:83905"/>
        <dbReference type="ChEBI" id="CHEBI:456216"/>
        <dbReference type="EC" id="6.3.2.13"/>
    </reaction>
</comment>
<feature type="binding site" evidence="7">
    <location>
        <position position="454"/>
    </location>
    <ligand>
        <name>meso-2,6-diaminopimelate</name>
        <dbReference type="ChEBI" id="CHEBI:57791"/>
    </ligand>
</feature>
<dbReference type="PANTHER" id="PTHR23135">
    <property type="entry name" value="MUR LIGASE FAMILY MEMBER"/>
    <property type="match status" value="1"/>
</dbReference>
<comment type="function">
    <text evidence="7">Catalyzes the addition of meso-diaminopimelic acid to the nucleotide precursor UDP-N-acetylmuramoyl-L-alanyl-D-glutamate (UMAG) in the biosynthesis of bacterial cell-wall peptidoglycan.</text>
</comment>
<comment type="similarity">
    <text evidence="1 7">Belongs to the MurCDEF family. MurE subfamily.</text>
</comment>
<evidence type="ECO:0000259" key="10">
    <source>
        <dbReference type="Pfam" id="PF02875"/>
    </source>
</evidence>
<evidence type="ECO:0000259" key="9">
    <source>
        <dbReference type="Pfam" id="PF01225"/>
    </source>
</evidence>
<evidence type="ECO:0000313" key="13">
    <source>
        <dbReference type="Proteomes" id="UP001479520"/>
    </source>
</evidence>
<dbReference type="Gene3D" id="3.40.1390.10">
    <property type="entry name" value="MurE/MurF, N-terminal domain"/>
    <property type="match status" value="1"/>
</dbReference>
<feature type="domain" description="Mur ligase central" evidence="11">
    <location>
        <begin position="106"/>
        <end position="307"/>
    </location>
</feature>
<dbReference type="Pfam" id="PF01225">
    <property type="entry name" value="Mur_ligase"/>
    <property type="match status" value="1"/>
</dbReference>
<dbReference type="HAMAP" id="MF_00208">
    <property type="entry name" value="MurE"/>
    <property type="match status" value="1"/>
</dbReference>
<dbReference type="Pfam" id="PF08245">
    <property type="entry name" value="Mur_ligase_M"/>
    <property type="match status" value="1"/>
</dbReference>
<sequence length="491" mass="52387">MTPREILDRLESLGIEPTGIADDSRQVRPGDVFLAYPGDLADGRAYIADALARGARAVVWQPGGEFVWNPAWAVPNFAAEALRPLAGPLAHAIYAHPSEGMSLIAITGTNGKTTVSQCLGRVYPRPCAVIGTLGAGFPEELTTTGFTTPEATTLMRYLADFRARKAAACALEASSIGIEEGRMNGLRVDVAVFTNLTRDHLDYHGSMEAYAAAKEKLFLWPRLRTAVINLDDDFGVHLMRETTAMRAIGYSAQPPRRDFPALVRAENIVDTPFGQRFEIVLPNGRAMVDTALVGRYNVSNLLACAAVLHDAGVMPAEIGRRLSELTPPPGRMERLGGVGEPLVVVDYAHTPDALANALGALRPLADVRGGKLAVVFGCGGDRDKGKRPQMGGVAEAGADRVMVTSDNPRSESPAEIIEAILGGMVHAEVEPDRAQAIRRAIGEAADADVILLAGKGHEDYQEVGGQRLPFSDMAEAQAALNLRRQGTEVAA</sequence>
<dbReference type="EMBL" id="CP151406">
    <property type="protein sequence ID" value="WZJ21376.1"/>
    <property type="molecule type" value="Genomic_DNA"/>
</dbReference>
<evidence type="ECO:0000259" key="11">
    <source>
        <dbReference type="Pfam" id="PF08245"/>
    </source>
</evidence>
<comment type="PTM">
    <text evidence="7">Carboxylation is probably crucial for Mg(2+) binding and, consequently, for the gamma-phosphate positioning of ATP.</text>
</comment>
<dbReference type="SUPFAM" id="SSF53623">
    <property type="entry name" value="MurD-like peptide ligases, catalytic domain"/>
    <property type="match status" value="1"/>
</dbReference>
<dbReference type="InterPro" id="IPR004101">
    <property type="entry name" value="Mur_ligase_C"/>
</dbReference>
<keyword evidence="3 7" id="KW-0133">Cell shape</keyword>
<feature type="binding site" evidence="7">
    <location>
        <position position="382"/>
    </location>
    <ligand>
        <name>meso-2,6-diaminopimelate</name>
        <dbReference type="ChEBI" id="CHEBI:57791"/>
    </ligand>
</feature>
<keyword evidence="7" id="KW-0963">Cytoplasm</keyword>
<dbReference type="RefSeq" id="WP_281983782.1">
    <property type="nucleotide sequence ID" value="NZ_CALFBA010000082.1"/>
</dbReference>
<keyword evidence="13" id="KW-1185">Reference proteome</keyword>
<feature type="binding site" evidence="7">
    <location>
        <begin position="108"/>
        <end position="114"/>
    </location>
    <ligand>
        <name>ATP</name>
        <dbReference type="ChEBI" id="CHEBI:30616"/>
    </ligand>
</feature>
<organism evidence="12 13">
    <name type="scientific">Azonexus hydrophilus</name>
    <dbReference type="NCBI Taxonomy" id="418702"/>
    <lineage>
        <taxon>Bacteria</taxon>
        <taxon>Pseudomonadati</taxon>
        <taxon>Pseudomonadota</taxon>
        <taxon>Betaproteobacteria</taxon>
        <taxon>Rhodocyclales</taxon>
        <taxon>Azonexaceae</taxon>
        <taxon>Azonexus</taxon>
    </lineage>
</organism>
<feature type="short sequence motif" description="Meso-diaminopimelate recognition motif" evidence="7">
    <location>
        <begin position="406"/>
        <end position="409"/>
    </location>
</feature>
<feature type="domain" description="Mur ligase N-terminal catalytic" evidence="9">
    <location>
        <begin position="19"/>
        <end position="64"/>
    </location>
</feature>
<keyword evidence="7" id="KW-0460">Magnesium</keyword>
<keyword evidence="6 7" id="KW-0961">Cell wall biogenesis/degradation</keyword>
<gene>
    <name evidence="7" type="primary">murE</name>
    <name evidence="12" type="ORF">AADV58_15700</name>
</gene>
<evidence type="ECO:0000256" key="2">
    <source>
        <dbReference type="ARBA" id="ARBA00022618"/>
    </source>
</evidence>
<feature type="binding site" evidence="7">
    <location>
        <position position="24"/>
    </location>
    <ligand>
        <name>UDP-N-acetyl-alpha-D-muramoyl-L-alanyl-D-glutamate</name>
        <dbReference type="ChEBI" id="CHEBI:83900"/>
    </ligand>
</feature>
<feature type="binding site" evidence="7">
    <location>
        <position position="458"/>
    </location>
    <ligand>
        <name>meso-2,6-diaminopimelate</name>
        <dbReference type="ChEBI" id="CHEBI:57791"/>
    </ligand>
</feature>
<evidence type="ECO:0000256" key="1">
    <source>
        <dbReference type="ARBA" id="ARBA00005898"/>
    </source>
</evidence>
<dbReference type="InterPro" id="IPR000713">
    <property type="entry name" value="Mur_ligase_N"/>
</dbReference>
<comment type="pathway">
    <text evidence="7 8">Cell wall biogenesis; peptidoglycan biosynthesis.</text>
</comment>
<dbReference type="EC" id="6.3.2.13" evidence="7"/>
<dbReference type="NCBIfam" id="NF001126">
    <property type="entry name" value="PRK00139.1-4"/>
    <property type="match status" value="1"/>
</dbReference>
<keyword evidence="5 7" id="KW-0131">Cell cycle</keyword>
<dbReference type="InterPro" id="IPR036615">
    <property type="entry name" value="Mur_ligase_C_dom_sf"/>
</dbReference>
<comment type="subcellular location">
    <subcellularLocation>
        <location evidence="7 8">Cytoplasm</location>
    </subcellularLocation>
</comment>
<evidence type="ECO:0000256" key="4">
    <source>
        <dbReference type="ARBA" id="ARBA00022984"/>
    </source>
</evidence>
<dbReference type="Gene3D" id="3.90.190.20">
    <property type="entry name" value="Mur ligase, C-terminal domain"/>
    <property type="match status" value="1"/>
</dbReference>
<keyword evidence="4 7" id="KW-0573">Peptidoglycan synthesis</keyword>
<feature type="binding site" evidence="7">
    <location>
        <begin position="147"/>
        <end position="148"/>
    </location>
    <ligand>
        <name>UDP-N-acetyl-alpha-D-muramoyl-L-alanyl-D-glutamate</name>
        <dbReference type="ChEBI" id="CHEBI:83900"/>
    </ligand>
</feature>
<feature type="domain" description="Mur ligase C-terminal" evidence="10">
    <location>
        <begin position="330"/>
        <end position="456"/>
    </location>
</feature>
<dbReference type="Gene3D" id="3.40.1190.10">
    <property type="entry name" value="Mur-like, catalytic domain"/>
    <property type="match status" value="1"/>
</dbReference>
<dbReference type="NCBIfam" id="TIGR01085">
    <property type="entry name" value="murE"/>
    <property type="match status" value="1"/>
</dbReference>
<dbReference type="InterPro" id="IPR036565">
    <property type="entry name" value="Mur-like_cat_sf"/>
</dbReference>
<feature type="binding site" evidence="7">
    <location>
        <begin position="406"/>
        <end position="409"/>
    </location>
    <ligand>
        <name>meso-2,6-diaminopimelate</name>
        <dbReference type="ChEBI" id="CHEBI:57791"/>
    </ligand>
</feature>
<evidence type="ECO:0000256" key="5">
    <source>
        <dbReference type="ARBA" id="ARBA00023306"/>
    </source>
</evidence>
<keyword evidence="7" id="KW-0067">ATP-binding</keyword>
<keyword evidence="7" id="KW-0547">Nucleotide-binding</keyword>
<name>A0ABZ2XFN8_9RHOO</name>
<feature type="binding site" evidence="7">
    <location>
        <position position="174"/>
    </location>
    <ligand>
        <name>UDP-N-acetyl-alpha-D-muramoyl-L-alanyl-D-glutamate</name>
        <dbReference type="ChEBI" id="CHEBI:83900"/>
    </ligand>
</feature>
<dbReference type="Proteomes" id="UP001479520">
    <property type="component" value="Chromosome"/>
</dbReference>
<keyword evidence="7 12" id="KW-0436">Ligase</keyword>
<dbReference type="InterPro" id="IPR013221">
    <property type="entry name" value="Mur_ligase_cen"/>
</dbReference>
<protein>
    <recommendedName>
        <fullName evidence="7">UDP-N-acetylmuramoyl-L-alanyl-D-glutamate--2,6-diaminopimelate ligase</fullName>
        <ecNumber evidence="7">6.3.2.13</ecNumber>
    </recommendedName>
    <alternativeName>
        <fullName evidence="7">Meso-A2pm-adding enzyme</fullName>
    </alternativeName>
    <alternativeName>
        <fullName evidence="7">Meso-diaminopimelate-adding enzyme</fullName>
    </alternativeName>
    <alternativeName>
        <fullName evidence="7">UDP-MurNAc-L-Ala-D-Glu:meso-diaminopimelate ligase</fullName>
    </alternativeName>
    <alternativeName>
        <fullName evidence="7">UDP-MurNAc-tripeptide synthetase</fullName>
    </alternativeName>
    <alternativeName>
        <fullName evidence="7">UDP-N-acetylmuramyl-tripeptide synthetase</fullName>
    </alternativeName>
</protein>
<dbReference type="Pfam" id="PF02875">
    <property type="entry name" value="Mur_ligase_C"/>
    <property type="match status" value="1"/>
</dbReference>
<feature type="modified residue" description="N6-carboxylysine" evidence="7">
    <location>
        <position position="214"/>
    </location>
</feature>
<keyword evidence="2 7" id="KW-0132">Cell division</keyword>
<comment type="caution">
    <text evidence="7">Lacks conserved residue(s) required for the propagation of feature annotation.</text>
</comment>
<dbReference type="SUPFAM" id="SSF53244">
    <property type="entry name" value="MurD-like peptide ligases, peptide-binding domain"/>
    <property type="match status" value="1"/>
</dbReference>
<accession>A0ABZ2XFN8</accession>
<dbReference type="GO" id="GO:0008765">
    <property type="term" value="F:UDP-N-acetylmuramoylalanyl-D-glutamate-2,6-diaminopimelate ligase activity"/>
    <property type="evidence" value="ECO:0007669"/>
    <property type="project" value="UniProtKB-EC"/>
</dbReference>
<evidence type="ECO:0000256" key="7">
    <source>
        <dbReference type="HAMAP-Rule" id="MF_00208"/>
    </source>
</evidence>
<evidence type="ECO:0000313" key="12">
    <source>
        <dbReference type="EMBL" id="WZJ21376.1"/>
    </source>
</evidence>
<dbReference type="InterPro" id="IPR005761">
    <property type="entry name" value="UDP-N-AcMur-Glu-dNH2Pim_ligase"/>
</dbReference>
<feature type="binding site" evidence="7">
    <location>
        <position position="182"/>
    </location>
    <ligand>
        <name>UDP-N-acetyl-alpha-D-muramoyl-L-alanyl-D-glutamate</name>
        <dbReference type="ChEBI" id="CHEBI:83900"/>
    </ligand>
</feature>
<evidence type="ECO:0000256" key="8">
    <source>
        <dbReference type="RuleBase" id="RU004135"/>
    </source>
</evidence>
<dbReference type="SUPFAM" id="SSF63418">
    <property type="entry name" value="MurE/MurF N-terminal domain"/>
    <property type="match status" value="1"/>
</dbReference>